<feature type="non-terminal residue" evidence="2">
    <location>
        <position position="1"/>
    </location>
</feature>
<evidence type="ECO:0000313" key="3">
    <source>
        <dbReference type="Proteomes" id="UP000276991"/>
    </source>
</evidence>
<evidence type="ECO:0000256" key="1">
    <source>
        <dbReference type="SAM" id="MobiDB-lite"/>
    </source>
</evidence>
<feature type="compositionally biased region" description="Basic residues" evidence="1">
    <location>
        <begin position="65"/>
        <end position="76"/>
    </location>
</feature>
<protein>
    <submittedName>
        <fullName evidence="2">Uncharacterized protein</fullName>
    </submittedName>
</protein>
<accession>A0A498STB2</accession>
<gene>
    <name evidence="2" type="ORF">NAV_LOCUS8158</name>
</gene>
<sequence>KNRWSRNPEAIAPNWVKQYNKFGRIDGHGFNYMRRDFRVFYEQAYAEKKDFTKSIKKFPSEPKLKLRSHQKKKSSSGKKETKKNVKIEKLISKLSANVGQSTSKQSEVQVEEDEDIFEYFDFDDDSSEDENESYDVPSSLLTELKRDCIKKSVAANIALEIMCSTPTQLTLKRLLTFEKHQLVTEWEIAKKTYCLRDLDWEVVPGMINLCDEVAKEMVEIDRVLEAIRCLGRCELAANLMPILKKSVKAELQRKGAPGQKEEVHSSDSEEGEVEKSKESEDKTKKSEESVEHEKEEREKSEDETEESEESEKDEAEESEKSDATSDNSSSSSEIEELKIVTDEKYEKEVMKVKKYLANTFIDLLRGTQFFTEILSFGEKKDEEREIGYSNYQSYHSNYQFYRMLSSMTHAY</sequence>
<evidence type="ECO:0000313" key="2">
    <source>
        <dbReference type="EMBL" id="VBB33367.1"/>
    </source>
</evidence>
<keyword evidence="3" id="KW-1185">Reference proteome</keyword>
<organism evidence="2 3">
    <name type="scientific">Acanthocheilonema viteae</name>
    <name type="common">Filarial nematode worm</name>
    <name type="synonym">Dipetalonema viteae</name>
    <dbReference type="NCBI Taxonomy" id="6277"/>
    <lineage>
        <taxon>Eukaryota</taxon>
        <taxon>Metazoa</taxon>
        <taxon>Ecdysozoa</taxon>
        <taxon>Nematoda</taxon>
        <taxon>Chromadorea</taxon>
        <taxon>Rhabditida</taxon>
        <taxon>Spirurina</taxon>
        <taxon>Spiruromorpha</taxon>
        <taxon>Filarioidea</taxon>
        <taxon>Onchocercidae</taxon>
        <taxon>Acanthocheilonema</taxon>
    </lineage>
</organism>
<feature type="region of interest" description="Disordered" evidence="1">
    <location>
        <begin position="62"/>
        <end position="83"/>
    </location>
</feature>
<reference evidence="2 3" key="1">
    <citation type="submission" date="2018-08" db="EMBL/GenBank/DDBJ databases">
        <authorList>
            <person name="Laetsch R D."/>
            <person name="Stevens L."/>
            <person name="Kumar S."/>
            <person name="Blaxter L. M."/>
        </authorList>
    </citation>
    <scope>NUCLEOTIDE SEQUENCE [LARGE SCALE GENOMIC DNA]</scope>
</reference>
<dbReference type="EMBL" id="UPTC01002350">
    <property type="protein sequence ID" value="VBB33367.1"/>
    <property type="molecule type" value="Genomic_DNA"/>
</dbReference>
<proteinExistence type="predicted"/>
<feature type="compositionally biased region" description="Acidic residues" evidence="1">
    <location>
        <begin position="301"/>
        <end position="317"/>
    </location>
</feature>
<feature type="compositionally biased region" description="Basic and acidic residues" evidence="1">
    <location>
        <begin position="253"/>
        <end position="300"/>
    </location>
</feature>
<feature type="region of interest" description="Disordered" evidence="1">
    <location>
        <begin position="253"/>
        <end position="335"/>
    </location>
</feature>
<dbReference type="AlphaFoldDB" id="A0A498STB2"/>
<dbReference type="Proteomes" id="UP000276991">
    <property type="component" value="Unassembled WGS sequence"/>
</dbReference>
<name>A0A498STB2_ACAVI</name>
<dbReference type="OrthoDB" id="5874315at2759"/>